<dbReference type="Gene3D" id="2.40.180.10">
    <property type="entry name" value="Catalase core domain"/>
    <property type="match status" value="1"/>
</dbReference>
<comment type="caution">
    <text evidence="4">The sequence shown here is derived from an EMBL/GenBank/DDBJ whole genome shotgun (WGS) entry which is preliminary data.</text>
</comment>
<evidence type="ECO:0000313" key="5">
    <source>
        <dbReference type="Proteomes" id="UP001159405"/>
    </source>
</evidence>
<feature type="domain" description="PLAT" evidence="3">
    <location>
        <begin position="19"/>
        <end position="135"/>
    </location>
</feature>
<evidence type="ECO:0000259" key="3">
    <source>
        <dbReference type="PROSITE" id="PS50095"/>
    </source>
</evidence>
<reference evidence="4 5" key="1">
    <citation type="submission" date="2022-05" db="EMBL/GenBank/DDBJ databases">
        <authorList>
            <consortium name="Genoscope - CEA"/>
            <person name="William W."/>
        </authorList>
    </citation>
    <scope>NUCLEOTIDE SEQUENCE [LARGE SCALE GENOMIC DNA]</scope>
</reference>
<feature type="chain" id="PRO_5046930654" description="PLAT domain-containing protein" evidence="2">
    <location>
        <begin position="19"/>
        <end position="136"/>
    </location>
</feature>
<keyword evidence="2" id="KW-0732">Signal</keyword>
<evidence type="ECO:0000256" key="1">
    <source>
        <dbReference type="PROSITE-ProRule" id="PRU00152"/>
    </source>
</evidence>
<dbReference type="PANTHER" id="PTHR45901">
    <property type="entry name" value="PROTEIN CBG12474"/>
    <property type="match status" value="1"/>
</dbReference>
<keyword evidence="5" id="KW-1185">Reference proteome</keyword>
<evidence type="ECO:0000256" key="2">
    <source>
        <dbReference type="SAM" id="SignalP"/>
    </source>
</evidence>
<dbReference type="Proteomes" id="UP001159405">
    <property type="component" value="Unassembled WGS sequence"/>
</dbReference>
<sequence>MKFPLVLCLLLFCSTGQAIVYHVRVRTSPYAYAGTDANVKIKIHGNNGVTDQIELDDPNRDDFEKNSEDDFTVEGTDVGRVRGVEIYRDTSGSGDGWHLESIGIKKGDQPGYRQFMYGYWVDADRWLPIPQNLHQL</sequence>
<gene>
    <name evidence="4" type="ORF">PLOB_00035079</name>
</gene>
<evidence type="ECO:0000313" key="4">
    <source>
        <dbReference type="EMBL" id="CAH3131182.1"/>
    </source>
</evidence>
<dbReference type="SUPFAM" id="SSF49723">
    <property type="entry name" value="Lipase/lipooxygenase domain (PLAT/LH2 domain)"/>
    <property type="match status" value="1"/>
</dbReference>
<dbReference type="Pfam" id="PF01477">
    <property type="entry name" value="PLAT"/>
    <property type="match status" value="1"/>
</dbReference>
<dbReference type="InterPro" id="IPR052970">
    <property type="entry name" value="Inner_ear_hair_cell_LOXHD"/>
</dbReference>
<protein>
    <recommendedName>
        <fullName evidence="3">PLAT domain-containing protein</fullName>
    </recommendedName>
</protein>
<comment type="caution">
    <text evidence="1">Lacks conserved residue(s) required for the propagation of feature annotation.</text>
</comment>
<dbReference type="InterPro" id="IPR036392">
    <property type="entry name" value="PLAT/LH2_dom_sf"/>
</dbReference>
<dbReference type="PANTHER" id="PTHR45901:SF3">
    <property type="entry name" value="LIPOXYGENASE HOMOLOGY DOMAIN-CONTAINING PROTEIN 1"/>
    <property type="match status" value="1"/>
</dbReference>
<accession>A0ABN8P3J8</accession>
<proteinExistence type="predicted"/>
<feature type="signal peptide" evidence="2">
    <location>
        <begin position="1"/>
        <end position="18"/>
    </location>
</feature>
<dbReference type="PROSITE" id="PS50095">
    <property type="entry name" value="PLAT"/>
    <property type="match status" value="1"/>
</dbReference>
<dbReference type="EMBL" id="CALNXK010000049">
    <property type="protein sequence ID" value="CAH3131182.1"/>
    <property type="molecule type" value="Genomic_DNA"/>
</dbReference>
<organism evidence="4 5">
    <name type="scientific">Porites lobata</name>
    <dbReference type="NCBI Taxonomy" id="104759"/>
    <lineage>
        <taxon>Eukaryota</taxon>
        <taxon>Metazoa</taxon>
        <taxon>Cnidaria</taxon>
        <taxon>Anthozoa</taxon>
        <taxon>Hexacorallia</taxon>
        <taxon>Scleractinia</taxon>
        <taxon>Fungiina</taxon>
        <taxon>Poritidae</taxon>
        <taxon>Porites</taxon>
    </lineage>
</organism>
<name>A0ABN8P3J8_9CNID</name>
<dbReference type="InterPro" id="IPR001024">
    <property type="entry name" value="PLAT/LH2_dom"/>
</dbReference>
<dbReference type="SMART" id="SM00308">
    <property type="entry name" value="LH2"/>
    <property type="match status" value="1"/>
</dbReference>